<evidence type="ECO:0000256" key="6">
    <source>
        <dbReference type="ARBA" id="ARBA00022777"/>
    </source>
</evidence>
<keyword evidence="10" id="KW-0812">Transmembrane</keyword>
<dbReference type="AlphaFoldDB" id="A0A4R6S7Y2"/>
<name>A0A4R6S7Y2_9MICO</name>
<comment type="catalytic activity">
    <reaction evidence="1">
        <text>ATP + protein L-histidine = ADP + protein N-phospho-L-histidine.</text>
        <dbReference type="EC" id="2.7.13.3"/>
    </reaction>
</comment>
<evidence type="ECO:0000256" key="1">
    <source>
        <dbReference type="ARBA" id="ARBA00000085"/>
    </source>
</evidence>
<evidence type="ECO:0000256" key="5">
    <source>
        <dbReference type="ARBA" id="ARBA00022741"/>
    </source>
</evidence>
<keyword evidence="5" id="KW-0547">Nucleotide-binding</keyword>
<keyword evidence="10" id="KW-1133">Transmembrane helix</keyword>
<feature type="domain" description="Signal transduction histidine kinase subgroup 3 dimerisation and phosphoacceptor" evidence="11">
    <location>
        <begin position="188"/>
        <end position="254"/>
    </location>
</feature>
<evidence type="ECO:0000256" key="2">
    <source>
        <dbReference type="ARBA" id="ARBA00012438"/>
    </source>
</evidence>
<keyword evidence="4" id="KW-0808">Transferase</keyword>
<evidence type="ECO:0000256" key="8">
    <source>
        <dbReference type="ARBA" id="ARBA00023012"/>
    </source>
</evidence>
<feature type="transmembrane region" description="Helical" evidence="10">
    <location>
        <begin position="7"/>
        <end position="27"/>
    </location>
</feature>
<feature type="compositionally biased region" description="Low complexity" evidence="9">
    <location>
        <begin position="427"/>
        <end position="443"/>
    </location>
</feature>
<comment type="caution">
    <text evidence="12">The sequence shown here is derived from an EMBL/GenBank/DDBJ whole genome shotgun (WGS) entry which is preliminary data.</text>
</comment>
<reference evidence="12 13" key="1">
    <citation type="submission" date="2019-03" db="EMBL/GenBank/DDBJ databases">
        <title>Genomic analyses of the natural microbiome of Caenorhabditis elegans.</title>
        <authorList>
            <person name="Samuel B."/>
        </authorList>
    </citation>
    <scope>NUCLEOTIDE SEQUENCE [LARGE SCALE GENOMIC DNA]</scope>
    <source>
        <strain evidence="12 13">JUb18</strain>
    </source>
</reference>
<dbReference type="InterPro" id="IPR036890">
    <property type="entry name" value="HATPase_C_sf"/>
</dbReference>
<gene>
    <name evidence="12" type="ORF">EDF62_0071</name>
</gene>
<dbReference type="RefSeq" id="WP_133615387.1">
    <property type="nucleotide sequence ID" value="NZ_SNYA01000001.1"/>
</dbReference>
<dbReference type="GO" id="GO:0016020">
    <property type="term" value="C:membrane"/>
    <property type="evidence" value="ECO:0007669"/>
    <property type="project" value="InterPro"/>
</dbReference>
<proteinExistence type="predicted"/>
<feature type="transmembrane region" description="Helical" evidence="10">
    <location>
        <begin position="135"/>
        <end position="159"/>
    </location>
</feature>
<evidence type="ECO:0000256" key="3">
    <source>
        <dbReference type="ARBA" id="ARBA00022553"/>
    </source>
</evidence>
<evidence type="ECO:0000313" key="13">
    <source>
        <dbReference type="Proteomes" id="UP000295601"/>
    </source>
</evidence>
<dbReference type="InterPro" id="IPR011712">
    <property type="entry name" value="Sig_transdc_His_kin_sub3_dim/P"/>
</dbReference>
<feature type="transmembrane region" description="Helical" evidence="10">
    <location>
        <begin position="61"/>
        <end position="79"/>
    </location>
</feature>
<evidence type="ECO:0000259" key="11">
    <source>
        <dbReference type="Pfam" id="PF07730"/>
    </source>
</evidence>
<sequence length="453" mass="46096">MFLSRRLTPWVWAGAVAAALALLAVTASLGATVYGMPVASSLACGLAQSLGVLLSPRFPRWALTLVAIAGLSVVTLAQPTPTAPWPIPVATLLATLFVLAAASLHGQWIAAASAAVIVGITASGVASAFGSDIPVGPVIANLIVSLALFVAVIGGATLVRAIRTTRGELAAVKEISELELARRQVVEERTRIAREMHDVVAHGMSVIQVQAASARYRYPELSHEVADEFDALAATARTALGEMRSLLGVLRADDDAEQAPQPGLAQLPELVARSRAELVDRVPAHVRSGVDPVCELAVYRVAQESLGNAARHAPGAETSVELAAAPAAVAGAPARLRITIENAAPAQASGAAMLTADTSGHGIRGMRERVAALGGELSVGPTAAGGFRVVAIVPVLPGAPQALGDSESVIESAAAIETGQSINSGFVAGPDPAADPGPQVAAPRFPTDSEPAT</sequence>
<dbReference type="EC" id="2.7.13.3" evidence="2"/>
<dbReference type="InterPro" id="IPR050482">
    <property type="entry name" value="Sensor_HK_TwoCompSys"/>
</dbReference>
<dbReference type="Gene3D" id="1.20.5.1930">
    <property type="match status" value="1"/>
</dbReference>
<dbReference type="Pfam" id="PF07730">
    <property type="entry name" value="HisKA_3"/>
    <property type="match status" value="1"/>
</dbReference>
<dbReference type="OrthoDB" id="227596at2"/>
<dbReference type="PANTHER" id="PTHR24421:SF10">
    <property type="entry name" value="NITRATE_NITRITE SENSOR PROTEIN NARQ"/>
    <property type="match status" value="1"/>
</dbReference>
<evidence type="ECO:0000256" key="7">
    <source>
        <dbReference type="ARBA" id="ARBA00022840"/>
    </source>
</evidence>
<evidence type="ECO:0000256" key="9">
    <source>
        <dbReference type="SAM" id="MobiDB-lite"/>
    </source>
</evidence>
<feature type="region of interest" description="Disordered" evidence="9">
    <location>
        <begin position="422"/>
        <end position="453"/>
    </location>
</feature>
<keyword evidence="10" id="KW-0472">Membrane</keyword>
<accession>A0A4R6S7Y2</accession>
<keyword evidence="8" id="KW-0902">Two-component regulatory system</keyword>
<evidence type="ECO:0000256" key="4">
    <source>
        <dbReference type="ARBA" id="ARBA00022679"/>
    </source>
</evidence>
<dbReference type="GO" id="GO:0005524">
    <property type="term" value="F:ATP binding"/>
    <property type="evidence" value="ECO:0007669"/>
    <property type="project" value="UniProtKB-KW"/>
</dbReference>
<dbReference type="Proteomes" id="UP000295601">
    <property type="component" value="Unassembled WGS sequence"/>
</dbReference>
<evidence type="ECO:0000256" key="10">
    <source>
        <dbReference type="SAM" id="Phobius"/>
    </source>
</evidence>
<dbReference type="Gene3D" id="3.30.565.10">
    <property type="entry name" value="Histidine kinase-like ATPase, C-terminal domain"/>
    <property type="match status" value="1"/>
</dbReference>
<dbReference type="GO" id="GO:0046983">
    <property type="term" value="F:protein dimerization activity"/>
    <property type="evidence" value="ECO:0007669"/>
    <property type="project" value="InterPro"/>
</dbReference>
<keyword evidence="3" id="KW-0597">Phosphoprotein</keyword>
<keyword evidence="6 12" id="KW-0418">Kinase</keyword>
<protein>
    <recommendedName>
        <fullName evidence="2">histidine kinase</fullName>
        <ecNumber evidence="2">2.7.13.3</ecNumber>
    </recommendedName>
</protein>
<evidence type="ECO:0000313" key="12">
    <source>
        <dbReference type="EMBL" id="TDP95387.1"/>
    </source>
</evidence>
<feature type="transmembrane region" description="Helical" evidence="10">
    <location>
        <begin position="109"/>
        <end position="129"/>
    </location>
</feature>
<keyword evidence="13" id="KW-1185">Reference proteome</keyword>
<dbReference type="SUPFAM" id="SSF55874">
    <property type="entry name" value="ATPase domain of HSP90 chaperone/DNA topoisomerase II/histidine kinase"/>
    <property type="match status" value="1"/>
</dbReference>
<dbReference type="PANTHER" id="PTHR24421">
    <property type="entry name" value="NITRATE/NITRITE SENSOR PROTEIN NARX-RELATED"/>
    <property type="match status" value="1"/>
</dbReference>
<organism evidence="12 13">
    <name type="scientific">Leucobacter luti</name>
    <dbReference type="NCBI Taxonomy" id="340320"/>
    <lineage>
        <taxon>Bacteria</taxon>
        <taxon>Bacillati</taxon>
        <taxon>Actinomycetota</taxon>
        <taxon>Actinomycetes</taxon>
        <taxon>Micrococcales</taxon>
        <taxon>Microbacteriaceae</taxon>
        <taxon>Leucobacter</taxon>
    </lineage>
</organism>
<feature type="transmembrane region" description="Helical" evidence="10">
    <location>
        <begin position="85"/>
        <end position="102"/>
    </location>
</feature>
<keyword evidence="7" id="KW-0067">ATP-binding</keyword>
<dbReference type="CDD" id="cd16917">
    <property type="entry name" value="HATPase_UhpB-NarQ-NarX-like"/>
    <property type="match status" value="1"/>
</dbReference>
<dbReference type="EMBL" id="SNYA01000001">
    <property type="protein sequence ID" value="TDP95387.1"/>
    <property type="molecule type" value="Genomic_DNA"/>
</dbReference>
<dbReference type="GO" id="GO:0000155">
    <property type="term" value="F:phosphorelay sensor kinase activity"/>
    <property type="evidence" value="ECO:0007669"/>
    <property type="project" value="InterPro"/>
</dbReference>